<name>A0A835M8L0_9MAGN</name>
<feature type="compositionally biased region" description="Polar residues" evidence="1">
    <location>
        <begin position="442"/>
        <end position="452"/>
    </location>
</feature>
<feature type="compositionally biased region" description="Basic residues" evidence="1">
    <location>
        <begin position="654"/>
        <end position="666"/>
    </location>
</feature>
<dbReference type="Proteomes" id="UP000631114">
    <property type="component" value="Unassembled WGS sequence"/>
</dbReference>
<feature type="compositionally biased region" description="Basic and acidic residues" evidence="1">
    <location>
        <begin position="458"/>
        <end position="469"/>
    </location>
</feature>
<evidence type="ECO:0000313" key="2">
    <source>
        <dbReference type="EMBL" id="KAF9623678.1"/>
    </source>
</evidence>
<dbReference type="AlphaFoldDB" id="A0A835M8L0"/>
<sequence>MEQKDMNSDLDALTNLYHILQINENEGSQNNIITEEGTSGMNQVTLKQGELSKELSKLHLPPPNRVFSTSPSGIRSSVNDLNSSSFTSYGNKRVRVQEESSMSKLNSFEEIISYLDKDFNHNEIGIEHIALALKEKAKGTENSKKSMHQGVRNIQQIRSIMRPSLNATSSKAVSVSSQSDHNHSDHDKRNRVDSIFGVSEEDLAKAIQNIEATRWFNANFISQVSVDPVKENKNDSDINRIVKQSVLTETKSDMNLTTDFALDGNELLPNRIHKGTQMPSPKHEKVKEITPPFSIPSQTSMSILMRRTGELPSRSSTQASKPYHKQSQVPSENSDSLYRPSGQLVSLNDKPVHLRCDSLKESVRKTNLKIPIQSTLATQTLSSIKTTDKRRYPGTPTPPLMSTTVEPTLKRMETHAKNQPLDSNQRSSRARNRTSPERGHSCQLTSLPTLPQQIPRVRTVERIKEDRPVSHLRRGGMQMDAHKRLHNRTLPPYQIANTRSPICTSASSSESSWSTDETSTSQSDDSVQTSLRTEQRVRPSSHLGPKQETKVGMSPERNRIPRRRRSQQSSGSSPHQVGPVAHGKEIGRFKRFKNKLGVIFHHHHHHHHHHHNDDNITKAQVHHAASSDHHHSFWTYVGKMLHHTSGEGHEKSSSKAHKKNRGRAKPHGGNQAGYLHGLMDGLVRNVLHSKKSKRSEKKMKRVGRINNHSDKKKIKKWNWWQKFHKKKVKRKAVSRQTTTRKQHARLRFKAKRPMLKALTLY</sequence>
<keyword evidence="3" id="KW-1185">Reference proteome</keyword>
<evidence type="ECO:0000256" key="1">
    <source>
        <dbReference type="SAM" id="MobiDB-lite"/>
    </source>
</evidence>
<gene>
    <name evidence="2" type="ORF">IFM89_003710</name>
</gene>
<feature type="region of interest" description="Disordered" evidence="1">
    <location>
        <begin position="381"/>
        <end position="586"/>
    </location>
</feature>
<feature type="region of interest" description="Disordered" evidence="1">
    <location>
        <begin position="275"/>
        <end position="344"/>
    </location>
</feature>
<feature type="region of interest" description="Disordered" evidence="1">
    <location>
        <begin position="644"/>
        <end position="671"/>
    </location>
</feature>
<feature type="region of interest" description="Disordered" evidence="1">
    <location>
        <begin position="168"/>
        <end position="191"/>
    </location>
</feature>
<organism evidence="2 3">
    <name type="scientific">Coptis chinensis</name>
    <dbReference type="NCBI Taxonomy" id="261450"/>
    <lineage>
        <taxon>Eukaryota</taxon>
        <taxon>Viridiplantae</taxon>
        <taxon>Streptophyta</taxon>
        <taxon>Embryophyta</taxon>
        <taxon>Tracheophyta</taxon>
        <taxon>Spermatophyta</taxon>
        <taxon>Magnoliopsida</taxon>
        <taxon>Ranunculales</taxon>
        <taxon>Ranunculaceae</taxon>
        <taxon>Coptidoideae</taxon>
        <taxon>Coptis</taxon>
    </lineage>
</organism>
<feature type="region of interest" description="Disordered" evidence="1">
    <location>
        <begin position="603"/>
        <end position="627"/>
    </location>
</feature>
<feature type="compositionally biased region" description="Polar residues" evidence="1">
    <location>
        <begin position="313"/>
        <end position="336"/>
    </location>
</feature>
<protein>
    <recommendedName>
        <fullName evidence="4">Protein KOKOPELLI</fullName>
    </recommendedName>
</protein>
<feature type="compositionally biased region" description="Basic and acidic residues" evidence="1">
    <location>
        <begin position="644"/>
        <end position="653"/>
    </location>
</feature>
<feature type="compositionally biased region" description="Basic and acidic residues" evidence="1">
    <location>
        <begin position="180"/>
        <end position="191"/>
    </location>
</feature>
<feature type="compositionally biased region" description="Low complexity" evidence="1">
    <location>
        <begin position="504"/>
        <end position="530"/>
    </location>
</feature>
<reference evidence="2 3" key="1">
    <citation type="submission" date="2020-10" db="EMBL/GenBank/DDBJ databases">
        <title>The Coptis chinensis genome and diversification of protoberbering-type alkaloids.</title>
        <authorList>
            <person name="Wang B."/>
            <person name="Shu S."/>
            <person name="Song C."/>
            <person name="Liu Y."/>
        </authorList>
    </citation>
    <scope>NUCLEOTIDE SEQUENCE [LARGE SCALE GENOMIC DNA]</scope>
    <source>
        <strain evidence="2">HL-2020</strain>
        <tissue evidence="2">Leaf</tissue>
    </source>
</reference>
<dbReference type="EMBL" id="JADFTS010000001">
    <property type="protein sequence ID" value="KAF9623678.1"/>
    <property type="molecule type" value="Genomic_DNA"/>
</dbReference>
<accession>A0A835M8L0</accession>
<comment type="caution">
    <text evidence="2">The sequence shown here is derived from an EMBL/GenBank/DDBJ whole genome shotgun (WGS) entry which is preliminary data.</text>
</comment>
<proteinExistence type="predicted"/>
<feature type="compositionally biased region" description="Low complexity" evidence="1">
    <location>
        <begin position="567"/>
        <end position="576"/>
    </location>
</feature>
<evidence type="ECO:0008006" key="4">
    <source>
        <dbReference type="Google" id="ProtNLM"/>
    </source>
</evidence>
<evidence type="ECO:0000313" key="3">
    <source>
        <dbReference type="Proteomes" id="UP000631114"/>
    </source>
</evidence>
<dbReference type="OrthoDB" id="1296610at2759"/>
<feature type="compositionally biased region" description="Low complexity" evidence="1">
    <location>
        <begin position="169"/>
        <end position="179"/>
    </location>
</feature>